<sequence length="89" mass="9771">MTAFKELKSLLRNDLQLTIFDPNPPTILPSDAYNIDLGACLSQIARGRLVPIAFASNTFTNQERVYAMNQPEALGCVSACEHISNFLLG</sequence>
<dbReference type="AlphaFoldDB" id="A0A915L754"/>
<dbReference type="InterPro" id="IPR043502">
    <property type="entry name" value="DNA/RNA_pol_sf"/>
</dbReference>
<keyword evidence="2" id="KW-1185">Reference proteome</keyword>
<dbReference type="InterPro" id="IPR041577">
    <property type="entry name" value="RT_RNaseH_2"/>
</dbReference>
<dbReference type="WBParaSite" id="nRc.2.0.1.t46313-RA">
    <property type="protein sequence ID" value="nRc.2.0.1.t46313-RA"/>
    <property type="gene ID" value="nRc.2.0.1.g46313"/>
</dbReference>
<evidence type="ECO:0000259" key="1">
    <source>
        <dbReference type="Pfam" id="PF17919"/>
    </source>
</evidence>
<dbReference type="SUPFAM" id="SSF56672">
    <property type="entry name" value="DNA/RNA polymerases"/>
    <property type="match status" value="1"/>
</dbReference>
<evidence type="ECO:0000313" key="3">
    <source>
        <dbReference type="WBParaSite" id="nRc.2.0.1.t46313-RA"/>
    </source>
</evidence>
<evidence type="ECO:0000313" key="2">
    <source>
        <dbReference type="Proteomes" id="UP000887565"/>
    </source>
</evidence>
<feature type="domain" description="Reverse transcriptase/retrotransposon-derived protein RNase H-like" evidence="1">
    <location>
        <begin position="2"/>
        <end position="89"/>
    </location>
</feature>
<dbReference type="InterPro" id="IPR050951">
    <property type="entry name" value="Retrovirus_Pol_polyprotein"/>
</dbReference>
<dbReference type="PANTHER" id="PTHR37984">
    <property type="entry name" value="PROTEIN CBG26694"/>
    <property type="match status" value="1"/>
</dbReference>
<dbReference type="PANTHER" id="PTHR37984:SF15">
    <property type="entry name" value="INTEGRASE CATALYTIC DOMAIN-CONTAINING PROTEIN"/>
    <property type="match status" value="1"/>
</dbReference>
<protein>
    <submittedName>
        <fullName evidence="3">Reverse transcriptase/retrotransposon-derived protein RNase H-like domain-containing protein</fullName>
    </submittedName>
</protein>
<accession>A0A915L754</accession>
<dbReference type="Pfam" id="PF17919">
    <property type="entry name" value="RT_RNaseH_2"/>
    <property type="match status" value="1"/>
</dbReference>
<dbReference type="OMA" id="ACEHISN"/>
<organism evidence="2 3">
    <name type="scientific">Romanomermis culicivorax</name>
    <name type="common">Nematode worm</name>
    <dbReference type="NCBI Taxonomy" id="13658"/>
    <lineage>
        <taxon>Eukaryota</taxon>
        <taxon>Metazoa</taxon>
        <taxon>Ecdysozoa</taxon>
        <taxon>Nematoda</taxon>
        <taxon>Enoplea</taxon>
        <taxon>Dorylaimia</taxon>
        <taxon>Mermithida</taxon>
        <taxon>Mermithoidea</taxon>
        <taxon>Mermithidae</taxon>
        <taxon>Romanomermis</taxon>
    </lineage>
</organism>
<reference evidence="3" key="1">
    <citation type="submission" date="2022-11" db="UniProtKB">
        <authorList>
            <consortium name="WormBaseParasite"/>
        </authorList>
    </citation>
    <scope>IDENTIFICATION</scope>
</reference>
<name>A0A915L754_ROMCU</name>
<proteinExistence type="predicted"/>
<dbReference type="Proteomes" id="UP000887565">
    <property type="component" value="Unplaced"/>
</dbReference>